<proteinExistence type="predicted"/>
<evidence type="ECO:0000256" key="1">
    <source>
        <dbReference type="SAM" id="Phobius"/>
    </source>
</evidence>
<dbReference type="Proteomes" id="UP000229901">
    <property type="component" value="Unassembled WGS sequence"/>
</dbReference>
<feature type="transmembrane region" description="Helical" evidence="1">
    <location>
        <begin position="6"/>
        <end position="24"/>
    </location>
</feature>
<keyword evidence="1" id="KW-0812">Transmembrane</keyword>
<comment type="caution">
    <text evidence="3">The sequence shown here is derived from an EMBL/GenBank/DDBJ whole genome shotgun (WGS) entry which is preliminary data.</text>
</comment>
<keyword evidence="1" id="KW-0472">Membrane</keyword>
<feature type="domain" description="Band 7" evidence="2">
    <location>
        <begin position="24"/>
        <end position="280"/>
    </location>
</feature>
<dbReference type="InterPro" id="IPR001107">
    <property type="entry name" value="Band_7"/>
</dbReference>
<name>A0A2H0V5E6_9BACT</name>
<dbReference type="SUPFAM" id="SSF117892">
    <property type="entry name" value="Band 7/SPFH domain"/>
    <property type="match status" value="1"/>
</dbReference>
<dbReference type="PANTHER" id="PTHR43327:SF10">
    <property type="entry name" value="STOMATIN-LIKE PROTEIN 2, MITOCHONDRIAL"/>
    <property type="match status" value="1"/>
</dbReference>
<dbReference type="AlphaFoldDB" id="A0A2H0V5E6"/>
<protein>
    <recommendedName>
        <fullName evidence="2">Band 7 domain-containing protein</fullName>
    </recommendedName>
</protein>
<dbReference type="PANTHER" id="PTHR43327">
    <property type="entry name" value="STOMATIN-LIKE PROTEIN 2, MITOCHONDRIAL"/>
    <property type="match status" value="1"/>
</dbReference>
<gene>
    <name evidence="3" type="ORF">COT97_02200</name>
</gene>
<organism evidence="3 4">
    <name type="scientific">Candidatus Falkowbacteria bacterium CG10_big_fil_rev_8_21_14_0_10_39_11</name>
    <dbReference type="NCBI Taxonomy" id="1974565"/>
    <lineage>
        <taxon>Bacteria</taxon>
        <taxon>Candidatus Falkowiibacteriota</taxon>
    </lineage>
</organism>
<accession>A0A2H0V5E6</accession>
<dbReference type="Pfam" id="PF01145">
    <property type="entry name" value="Band_7"/>
    <property type="match status" value="1"/>
</dbReference>
<evidence type="ECO:0000259" key="2">
    <source>
        <dbReference type="Pfam" id="PF01145"/>
    </source>
</evidence>
<evidence type="ECO:0000313" key="4">
    <source>
        <dbReference type="Proteomes" id="UP000229901"/>
    </source>
</evidence>
<dbReference type="InterPro" id="IPR050710">
    <property type="entry name" value="Band7/mec-2_domain"/>
</dbReference>
<evidence type="ECO:0000313" key="3">
    <source>
        <dbReference type="EMBL" id="PIR94281.1"/>
    </source>
</evidence>
<keyword evidence="1" id="KW-1133">Transmembrane helix</keyword>
<sequence length="364" mass="40632">MEWYNIAGIICLVLLAAVPFITIIKQPTMIFTLRLGKLDRILLPGLNWRIPLIDDLNTFRFSTKIFKKDGDDKKITESIITSDGRIVTVEIGLVTQIGRSKNVCRNGNPFNPNSDDADYAERFINSQDDLDKIVREIIIDIVRSAINGYEFDDTQTHKQLVLQFLRFYVKTLANEEVDNSDPAHINEIKAYEDQRLQQALDGLDPVTDERRIKLITRLFNVTRIDHAKLVANHSILETTGLHIVRVNIDDISPPDKIVDAYQAIETAHAQSLAAKETAKRDITIAKGEAKSIDIKATAEASRRLKMLEAEAAGQNSIEEVRTAHLRARTKDGIGDLANAAIEFAGAFADRARNGGGSSNKKDKS</sequence>
<dbReference type="InterPro" id="IPR036013">
    <property type="entry name" value="Band_7/SPFH_dom_sf"/>
</dbReference>
<dbReference type="Gene3D" id="3.30.479.30">
    <property type="entry name" value="Band 7 domain"/>
    <property type="match status" value="1"/>
</dbReference>
<dbReference type="EMBL" id="PFAP01000011">
    <property type="protein sequence ID" value="PIR94281.1"/>
    <property type="molecule type" value="Genomic_DNA"/>
</dbReference>
<reference evidence="4" key="1">
    <citation type="submission" date="2017-09" db="EMBL/GenBank/DDBJ databases">
        <title>Depth-based differentiation of microbial function through sediment-hosted aquifers and enrichment of novel symbionts in the deep terrestrial subsurface.</title>
        <authorList>
            <person name="Probst A.J."/>
            <person name="Ladd B."/>
            <person name="Jarett J.K."/>
            <person name="Geller-Mcgrath D.E."/>
            <person name="Sieber C.M.K."/>
            <person name="Emerson J.B."/>
            <person name="Anantharaman K."/>
            <person name="Thomas B.C."/>
            <person name="Malmstrom R."/>
            <person name="Stieglmeier M."/>
            <person name="Klingl A."/>
            <person name="Woyke T."/>
            <person name="Ryan C.M."/>
            <person name="Banfield J.F."/>
        </authorList>
    </citation>
    <scope>NUCLEOTIDE SEQUENCE [LARGE SCALE GENOMIC DNA]</scope>
</reference>